<protein>
    <submittedName>
        <fullName evidence="1">Uncharacterized protein</fullName>
    </submittedName>
</protein>
<name>A0AA39UBF2_9AGAR</name>
<evidence type="ECO:0000313" key="2">
    <source>
        <dbReference type="Proteomes" id="UP001175227"/>
    </source>
</evidence>
<dbReference type="AlphaFoldDB" id="A0AA39UBF2"/>
<comment type="caution">
    <text evidence="1">The sequence shown here is derived from an EMBL/GenBank/DDBJ whole genome shotgun (WGS) entry which is preliminary data.</text>
</comment>
<sequence>MLTYLNKRLFLETPAVAAMGSSANWMPTTNSSTMANYVELAAQVVPQNKTGLAARLRSACRYLPMPLYMGWDTDSLTDAPADGTNVPYLKVTDMQSGATREIQAPWMHALYTHTSSRHDGVTLLHLKEAGYSSHLSWQHAVIVATLVVQLVLAVYGFVGGQEREGWLILSGLFARGIEGVVAWAYPPTLPPRIVRTPRFYALHTGMTTSHILVVAHEPAIKKNRGVEYINLEDAAVPLPRNDASWKESSCKGALKISSWAQKVVVILSPSNGFLLSVALLLGSVVVEVLSRCTDTLPAYSASTPLETGGSLLDRMTAACQATNCVSVGLVEAMLPDPAGEHRDYKWISRVVTDGASNAGLHPTHPEAQSIRATASKRRTVRVSTGYLVIWNLC</sequence>
<reference evidence="1" key="1">
    <citation type="submission" date="2023-06" db="EMBL/GenBank/DDBJ databases">
        <authorList>
            <consortium name="Lawrence Berkeley National Laboratory"/>
            <person name="Ahrendt S."/>
            <person name="Sahu N."/>
            <person name="Indic B."/>
            <person name="Wong-Bajracharya J."/>
            <person name="Merenyi Z."/>
            <person name="Ke H.-M."/>
            <person name="Monk M."/>
            <person name="Kocsube S."/>
            <person name="Drula E."/>
            <person name="Lipzen A."/>
            <person name="Balint B."/>
            <person name="Henrissat B."/>
            <person name="Andreopoulos B."/>
            <person name="Martin F.M."/>
            <person name="Harder C.B."/>
            <person name="Rigling D."/>
            <person name="Ford K.L."/>
            <person name="Foster G.D."/>
            <person name="Pangilinan J."/>
            <person name="Papanicolaou A."/>
            <person name="Barry K."/>
            <person name="LaButti K."/>
            <person name="Viragh M."/>
            <person name="Koriabine M."/>
            <person name="Yan M."/>
            <person name="Riley R."/>
            <person name="Champramary S."/>
            <person name="Plett K.L."/>
            <person name="Tsai I.J."/>
            <person name="Slot J."/>
            <person name="Sipos G."/>
            <person name="Plett J."/>
            <person name="Nagy L.G."/>
            <person name="Grigoriev I.V."/>
        </authorList>
    </citation>
    <scope>NUCLEOTIDE SEQUENCE</scope>
    <source>
        <strain evidence="1">ICMP 16352</strain>
    </source>
</reference>
<dbReference type="EMBL" id="JAUEPR010000010">
    <property type="protein sequence ID" value="KAK0480343.1"/>
    <property type="molecule type" value="Genomic_DNA"/>
</dbReference>
<dbReference type="Proteomes" id="UP001175227">
    <property type="component" value="Unassembled WGS sequence"/>
</dbReference>
<evidence type="ECO:0000313" key="1">
    <source>
        <dbReference type="EMBL" id="KAK0480343.1"/>
    </source>
</evidence>
<gene>
    <name evidence="1" type="ORF">IW261DRAFT_129331</name>
</gene>
<keyword evidence="2" id="KW-1185">Reference proteome</keyword>
<proteinExistence type="predicted"/>
<accession>A0AA39UBF2</accession>
<organism evidence="1 2">
    <name type="scientific">Armillaria novae-zelandiae</name>
    <dbReference type="NCBI Taxonomy" id="153914"/>
    <lineage>
        <taxon>Eukaryota</taxon>
        <taxon>Fungi</taxon>
        <taxon>Dikarya</taxon>
        <taxon>Basidiomycota</taxon>
        <taxon>Agaricomycotina</taxon>
        <taxon>Agaricomycetes</taxon>
        <taxon>Agaricomycetidae</taxon>
        <taxon>Agaricales</taxon>
        <taxon>Marasmiineae</taxon>
        <taxon>Physalacriaceae</taxon>
        <taxon>Armillaria</taxon>
    </lineage>
</organism>